<evidence type="ECO:0008006" key="4">
    <source>
        <dbReference type="Google" id="ProtNLM"/>
    </source>
</evidence>
<dbReference type="EMBL" id="JBHFFA010000003">
    <property type="protein sequence ID" value="KAL2635333.1"/>
    <property type="molecule type" value="Genomic_DNA"/>
</dbReference>
<proteinExistence type="predicted"/>
<reference evidence="2 3" key="1">
    <citation type="submission" date="2024-09" db="EMBL/GenBank/DDBJ databases">
        <title>Chromosome-scale assembly of Riccia fluitans.</title>
        <authorList>
            <person name="Paukszto L."/>
            <person name="Sawicki J."/>
            <person name="Karawczyk K."/>
            <person name="Piernik-Szablinska J."/>
            <person name="Szczecinska M."/>
            <person name="Mazdziarz M."/>
        </authorList>
    </citation>
    <scope>NUCLEOTIDE SEQUENCE [LARGE SCALE GENOMIC DNA]</scope>
    <source>
        <strain evidence="2">Rf_01</strain>
        <tissue evidence="2">Aerial parts of the thallus</tissue>
    </source>
</reference>
<evidence type="ECO:0000313" key="2">
    <source>
        <dbReference type="EMBL" id="KAL2635333.1"/>
    </source>
</evidence>
<keyword evidence="3" id="KW-1185">Reference proteome</keyword>
<feature type="region of interest" description="Disordered" evidence="1">
    <location>
        <begin position="1"/>
        <end position="23"/>
    </location>
</feature>
<name>A0ABD1YXU6_9MARC</name>
<comment type="caution">
    <text evidence="2">The sequence shown here is derived from an EMBL/GenBank/DDBJ whole genome shotgun (WGS) entry which is preliminary data.</text>
</comment>
<dbReference type="PANTHER" id="PTHR33492">
    <property type="entry name" value="OSJNBA0043A12.37 PROTEIN-RELATED"/>
    <property type="match status" value="1"/>
</dbReference>
<dbReference type="PANTHER" id="PTHR33492:SF11">
    <property type="entry name" value="OS04G0670900 PROTEIN"/>
    <property type="match status" value="1"/>
</dbReference>
<organism evidence="2 3">
    <name type="scientific">Riccia fluitans</name>
    <dbReference type="NCBI Taxonomy" id="41844"/>
    <lineage>
        <taxon>Eukaryota</taxon>
        <taxon>Viridiplantae</taxon>
        <taxon>Streptophyta</taxon>
        <taxon>Embryophyta</taxon>
        <taxon>Marchantiophyta</taxon>
        <taxon>Marchantiopsida</taxon>
        <taxon>Marchantiidae</taxon>
        <taxon>Marchantiales</taxon>
        <taxon>Ricciaceae</taxon>
        <taxon>Riccia</taxon>
    </lineage>
</organism>
<dbReference type="AlphaFoldDB" id="A0ABD1YXU6"/>
<accession>A0ABD1YXU6</accession>
<protein>
    <recommendedName>
        <fullName evidence="4">Myb-like domain-containing protein</fullName>
    </recommendedName>
</protein>
<dbReference type="Proteomes" id="UP001605036">
    <property type="component" value="Unassembled WGS sequence"/>
</dbReference>
<evidence type="ECO:0000313" key="3">
    <source>
        <dbReference type="Proteomes" id="UP001605036"/>
    </source>
</evidence>
<dbReference type="Gene3D" id="1.10.10.60">
    <property type="entry name" value="Homeodomain-like"/>
    <property type="match status" value="1"/>
</dbReference>
<sequence>MDSNIYSRSSGSPSGATSQPTATSIAQVSVPAIGVSPEAARAFVQFGSRSYPYVIPQNPTPSFSAAIGNPFYSFPSSQTPQPYPTPAQHNENAHGVPQASDAFEDSQLQFESTPEEAVPDEPVGNSQPAPQSIATRPNGGNNNRLSWSDTNVIQLLHLKRAQWMEFSEVDSRDIFVGGQAKWQMILDKLNEKGVQCNWRQAKAKWDALLGLYKRIKDYQGRSGSGNFFAMTSSERKSNELPAVFHEEWFEIIDSFMATRPSVRGPTPADSSLGEGIDDLPESDAPSANATNEPPQSRGSGKRKRIQASAHNAAFLQAFKDLSSSMEKSLERRLIFETERFDRAESHRAVEMRAAEVRFERQISVDERLASGVVNLSKAVEIMANAIAHLANR</sequence>
<feature type="compositionally biased region" description="Low complexity" evidence="1">
    <location>
        <begin position="1"/>
        <end position="18"/>
    </location>
</feature>
<feature type="compositionally biased region" description="Polar residues" evidence="1">
    <location>
        <begin position="285"/>
        <end position="298"/>
    </location>
</feature>
<gene>
    <name evidence="2" type="ORF">R1flu_006812</name>
</gene>
<feature type="region of interest" description="Disordered" evidence="1">
    <location>
        <begin position="74"/>
        <end position="145"/>
    </location>
</feature>
<feature type="region of interest" description="Disordered" evidence="1">
    <location>
        <begin position="260"/>
        <end position="306"/>
    </location>
</feature>
<evidence type="ECO:0000256" key="1">
    <source>
        <dbReference type="SAM" id="MobiDB-lite"/>
    </source>
</evidence>
<feature type="compositionally biased region" description="Polar residues" evidence="1">
    <location>
        <begin position="124"/>
        <end position="145"/>
    </location>
</feature>